<dbReference type="Proteomes" id="UP000245657">
    <property type="component" value="Unassembled WGS sequence"/>
</dbReference>
<evidence type="ECO:0000256" key="2">
    <source>
        <dbReference type="ARBA" id="ARBA00023125"/>
    </source>
</evidence>
<proteinExistence type="predicted"/>
<evidence type="ECO:0000313" key="6">
    <source>
        <dbReference type="Proteomes" id="UP000245657"/>
    </source>
</evidence>
<comment type="caution">
    <text evidence="5">The sequence shown here is derived from an EMBL/GenBank/DDBJ whole genome shotgun (WGS) entry which is preliminary data.</text>
</comment>
<feature type="domain" description="HTH hxlR-type" evidence="4">
    <location>
        <begin position="50"/>
        <end position="149"/>
    </location>
</feature>
<keyword evidence="3" id="KW-0804">Transcription</keyword>
<dbReference type="EMBL" id="QGMY01000017">
    <property type="protein sequence ID" value="PWR70015.1"/>
    <property type="molecule type" value="Genomic_DNA"/>
</dbReference>
<dbReference type="InterPro" id="IPR036388">
    <property type="entry name" value="WH-like_DNA-bd_sf"/>
</dbReference>
<evidence type="ECO:0000259" key="4">
    <source>
        <dbReference type="PROSITE" id="PS51118"/>
    </source>
</evidence>
<dbReference type="InterPro" id="IPR011991">
    <property type="entry name" value="ArsR-like_HTH"/>
</dbReference>
<evidence type="ECO:0000256" key="1">
    <source>
        <dbReference type="ARBA" id="ARBA00023015"/>
    </source>
</evidence>
<keyword evidence="6" id="KW-1185">Reference proteome</keyword>
<dbReference type="Gene3D" id="1.10.10.10">
    <property type="entry name" value="Winged helix-like DNA-binding domain superfamily/Winged helix DNA-binding domain"/>
    <property type="match status" value="1"/>
</dbReference>
<dbReference type="InterPro" id="IPR036390">
    <property type="entry name" value="WH_DNA-bd_sf"/>
</dbReference>
<name>A0A2V2MUY6_9EURY</name>
<dbReference type="PANTHER" id="PTHR33204:SF18">
    <property type="entry name" value="TRANSCRIPTIONAL REGULATORY PROTEIN"/>
    <property type="match status" value="1"/>
</dbReference>
<sequence>MQEFSFYYLSKCLLLFIRVRFKNIVVTFIEATIGQGSSIRNHTESNNNECITRIEKILSIIGSKWTIQILRELSSGTKRFAQLQKSLKGISPKTLSTRLQELESYNIITKTVYPEVPPRVEYSFSSQGEGLKKVLFDLYEWGEEFLGDE</sequence>
<gene>
    <name evidence="5" type="ORF">DK846_16440</name>
</gene>
<accession>A0A2V2MUY6</accession>
<dbReference type="GO" id="GO:0003677">
    <property type="term" value="F:DNA binding"/>
    <property type="evidence" value="ECO:0007669"/>
    <property type="project" value="UniProtKB-KW"/>
</dbReference>
<dbReference type="OrthoDB" id="10490at2157"/>
<dbReference type="Pfam" id="PF01638">
    <property type="entry name" value="HxlR"/>
    <property type="match status" value="1"/>
</dbReference>
<dbReference type="InterPro" id="IPR002577">
    <property type="entry name" value="HTH_HxlR"/>
</dbReference>
<dbReference type="PROSITE" id="PS51118">
    <property type="entry name" value="HTH_HXLR"/>
    <property type="match status" value="1"/>
</dbReference>
<dbReference type="CDD" id="cd00090">
    <property type="entry name" value="HTH_ARSR"/>
    <property type="match status" value="1"/>
</dbReference>
<dbReference type="PANTHER" id="PTHR33204">
    <property type="entry name" value="TRANSCRIPTIONAL REGULATOR, MARR FAMILY"/>
    <property type="match status" value="1"/>
</dbReference>
<protein>
    <submittedName>
        <fullName evidence="5">Transcriptional regulator</fullName>
    </submittedName>
</protein>
<dbReference type="AlphaFoldDB" id="A0A2V2MUY6"/>
<evidence type="ECO:0000313" key="5">
    <source>
        <dbReference type="EMBL" id="PWR70015.1"/>
    </source>
</evidence>
<evidence type="ECO:0000256" key="3">
    <source>
        <dbReference type="ARBA" id="ARBA00023163"/>
    </source>
</evidence>
<organism evidence="5 6">
    <name type="scientific">Methanospirillum lacunae</name>
    <dbReference type="NCBI Taxonomy" id="668570"/>
    <lineage>
        <taxon>Archaea</taxon>
        <taxon>Methanobacteriati</taxon>
        <taxon>Methanobacteriota</taxon>
        <taxon>Stenosarchaea group</taxon>
        <taxon>Methanomicrobia</taxon>
        <taxon>Methanomicrobiales</taxon>
        <taxon>Methanospirillaceae</taxon>
        <taxon>Methanospirillum</taxon>
    </lineage>
</organism>
<dbReference type="SUPFAM" id="SSF46785">
    <property type="entry name" value="Winged helix' DNA-binding domain"/>
    <property type="match status" value="1"/>
</dbReference>
<keyword evidence="2" id="KW-0238">DNA-binding</keyword>
<keyword evidence="1" id="KW-0805">Transcription regulation</keyword>
<reference evidence="5 6" key="1">
    <citation type="submission" date="2018-05" db="EMBL/GenBank/DDBJ databases">
        <title>Draft genome of Methanospirillum lacunae Ki8-1.</title>
        <authorList>
            <person name="Dueholm M.S."/>
            <person name="Nielsen P.H."/>
            <person name="Bakmann L.F."/>
            <person name="Otzen D.E."/>
        </authorList>
    </citation>
    <scope>NUCLEOTIDE SEQUENCE [LARGE SCALE GENOMIC DNA]</scope>
    <source>
        <strain evidence="5 6">Ki8-1</strain>
    </source>
</reference>